<dbReference type="InterPro" id="IPR017972">
    <property type="entry name" value="Cyt_P450_CS"/>
</dbReference>
<dbReference type="GO" id="GO:0004497">
    <property type="term" value="F:monooxygenase activity"/>
    <property type="evidence" value="ECO:0007669"/>
    <property type="project" value="UniProtKB-KW"/>
</dbReference>
<dbReference type="AlphaFoldDB" id="A0AAN4Y9K8"/>
<keyword evidence="5 9" id="KW-0560">Oxidoreductase</keyword>
<evidence type="ECO:0000256" key="4">
    <source>
        <dbReference type="ARBA" id="ARBA00022723"/>
    </source>
</evidence>
<dbReference type="InterPro" id="IPR002403">
    <property type="entry name" value="Cyt_P450_E_grp-IV"/>
</dbReference>
<comment type="caution">
    <text evidence="10">The sequence shown here is derived from an EMBL/GenBank/DDBJ whole genome shotgun (WGS) entry which is preliminary data.</text>
</comment>
<evidence type="ECO:0000256" key="2">
    <source>
        <dbReference type="ARBA" id="ARBA00010617"/>
    </source>
</evidence>
<keyword evidence="3 8" id="KW-0349">Heme</keyword>
<dbReference type="SUPFAM" id="SSF48264">
    <property type="entry name" value="Cytochrome P450"/>
    <property type="match status" value="1"/>
</dbReference>
<dbReference type="InterPro" id="IPR050121">
    <property type="entry name" value="Cytochrome_P450_monoxygenase"/>
</dbReference>
<sequence>MSNAQSMRKKVSEIWQDQSALPVKDKNVSPFGSTIFHELFHSDMPDSEKHPGRMWQEGQIVIGAGTETTAWIIQEGLRLSFGVATRLQRINSEAPMIFRQKKTNDTIEEKVWEIPTGTPVGMTAALVHLNPELFPDPHEFRPERWLDQDGQLHRGLDKYILSFSRGSRQCIGIK</sequence>
<dbReference type="PRINTS" id="PR00465">
    <property type="entry name" value="EP450IV"/>
</dbReference>
<dbReference type="InterPro" id="IPR001128">
    <property type="entry name" value="Cyt_P450"/>
</dbReference>
<dbReference type="PANTHER" id="PTHR24305">
    <property type="entry name" value="CYTOCHROME P450"/>
    <property type="match status" value="1"/>
</dbReference>
<reference evidence="10" key="1">
    <citation type="submission" date="2023-04" db="EMBL/GenBank/DDBJ databases">
        <title>Aspergillus oryzae NBRC 4228.</title>
        <authorList>
            <person name="Ichikawa N."/>
            <person name="Sato H."/>
            <person name="Tonouchi N."/>
        </authorList>
    </citation>
    <scope>NUCLEOTIDE SEQUENCE</scope>
    <source>
        <strain evidence="10">NBRC 4228</strain>
    </source>
</reference>
<keyword evidence="7 9" id="KW-0503">Monooxygenase</keyword>
<evidence type="ECO:0000256" key="3">
    <source>
        <dbReference type="ARBA" id="ARBA00022617"/>
    </source>
</evidence>
<name>A0AAN4Y9K8_ASPOZ</name>
<evidence type="ECO:0000256" key="9">
    <source>
        <dbReference type="RuleBase" id="RU000461"/>
    </source>
</evidence>
<dbReference type="EMBL" id="BSYA01000013">
    <property type="protein sequence ID" value="GMG24670.1"/>
    <property type="molecule type" value="Genomic_DNA"/>
</dbReference>
<dbReference type="Pfam" id="PF00067">
    <property type="entry name" value="p450"/>
    <property type="match status" value="1"/>
</dbReference>
<accession>A0AAN4Y9K8</accession>
<keyword evidence="6 8" id="KW-0408">Iron</keyword>
<feature type="binding site" description="axial binding residue" evidence="8">
    <location>
        <position position="170"/>
    </location>
    <ligand>
        <name>heme</name>
        <dbReference type="ChEBI" id="CHEBI:30413"/>
    </ligand>
    <ligandPart>
        <name>Fe</name>
        <dbReference type="ChEBI" id="CHEBI:18248"/>
    </ligandPart>
</feature>
<dbReference type="GO" id="GO:0005506">
    <property type="term" value="F:iron ion binding"/>
    <property type="evidence" value="ECO:0007669"/>
    <property type="project" value="InterPro"/>
</dbReference>
<comment type="similarity">
    <text evidence="2 9">Belongs to the cytochrome P450 family.</text>
</comment>
<dbReference type="Proteomes" id="UP001165205">
    <property type="component" value="Unassembled WGS sequence"/>
</dbReference>
<dbReference type="PANTHER" id="PTHR24305:SF157">
    <property type="entry name" value="N-ACETYLTRYPTOPHAN 6-HYDROXYLASE IVOC-RELATED"/>
    <property type="match status" value="1"/>
</dbReference>
<evidence type="ECO:0000256" key="7">
    <source>
        <dbReference type="ARBA" id="ARBA00023033"/>
    </source>
</evidence>
<evidence type="ECO:0000256" key="8">
    <source>
        <dbReference type="PIRSR" id="PIRSR602403-1"/>
    </source>
</evidence>
<evidence type="ECO:0000256" key="5">
    <source>
        <dbReference type="ARBA" id="ARBA00023002"/>
    </source>
</evidence>
<dbReference type="Gene3D" id="1.10.630.10">
    <property type="entry name" value="Cytochrome P450"/>
    <property type="match status" value="1"/>
</dbReference>
<dbReference type="PROSITE" id="PS00086">
    <property type="entry name" value="CYTOCHROME_P450"/>
    <property type="match status" value="1"/>
</dbReference>
<evidence type="ECO:0000256" key="1">
    <source>
        <dbReference type="ARBA" id="ARBA00001971"/>
    </source>
</evidence>
<evidence type="ECO:0000313" key="11">
    <source>
        <dbReference type="Proteomes" id="UP001165205"/>
    </source>
</evidence>
<protein>
    <submittedName>
        <fullName evidence="10">Unnamed protein product</fullName>
    </submittedName>
</protein>
<dbReference type="InterPro" id="IPR036396">
    <property type="entry name" value="Cyt_P450_sf"/>
</dbReference>
<dbReference type="GO" id="GO:0020037">
    <property type="term" value="F:heme binding"/>
    <property type="evidence" value="ECO:0007669"/>
    <property type="project" value="InterPro"/>
</dbReference>
<evidence type="ECO:0000313" key="10">
    <source>
        <dbReference type="EMBL" id="GMG24670.1"/>
    </source>
</evidence>
<evidence type="ECO:0000256" key="6">
    <source>
        <dbReference type="ARBA" id="ARBA00023004"/>
    </source>
</evidence>
<dbReference type="GO" id="GO:0016705">
    <property type="term" value="F:oxidoreductase activity, acting on paired donors, with incorporation or reduction of molecular oxygen"/>
    <property type="evidence" value="ECO:0007669"/>
    <property type="project" value="InterPro"/>
</dbReference>
<comment type="cofactor">
    <cofactor evidence="1 8">
        <name>heme</name>
        <dbReference type="ChEBI" id="CHEBI:30413"/>
    </cofactor>
</comment>
<keyword evidence="4 8" id="KW-0479">Metal-binding</keyword>
<proteinExistence type="inferred from homology"/>
<organism evidence="10 11">
    <name type="scientific">Aspergillus oryzae</name>
    <name type="common">Yellow koji mold</name>
    <dbReference type="NCBI Taxonomy" id="5062"/>
    <lineage>
        <taxon>Eukaryota</taxon>
        <taxon>Fungi</taxon>
        <taxon>Dikarya</taxon>
        <taxon>Ascomycota</taxon>
        <taxon>Pezizomycotina</taxon>
        <taxon>Eurotiomycetes</taxon>
        <taxon>Eurotiomycetidae</taxon>
        <taxon>Eurotiales</taxon>
        <taxon>Aspergillaceae</taxon>
        <taxon>Aspergillus</taxon>
        <taxon>Aspergillus subgen. Circumdati</taxon>
    </lineage>
</organism>
<gene>
    <name evidence="10" type="ORF">Aory04_000186700</name>
</gene>